<name>A0A1E3X6Z0_9BACT</name>
<accession>A0A1E3X6Z0</accession>
<dbReference type="SUPFAM" id="SSF49452">
    <property type="entry name" value="Starch-binding domain-like"/>
    <property type="match status" value="1"/>
</dbReference>
<evidence type="ECO:0000313" key="3">
    <source>
        <dbReference type="Proteomes" id="UP000094056"/>
    </source>
</evidence>
<comment type="caution">
    <text evidence="2">The sequence shown here is derived from an EMBL/GenBank/DDBJ whole genome shotgun (WGS) entry which is preliminary data.</text>
</comment>
<dbReference type="Pfam" id="PF14686">
    <property type="entry name" value="fn3_3"/>
    <property type="match status" value="1"/>
</dbReference>
<dbReference type="InterPro" id="IPR013784">
    <property type="entry name" value="Carb-bd-like_fold"/>
</dbReference>
<dbReference type="Proteomes" id="UP000094056">
    <property type="component" value="Unassembled WGS sequence"/>
</dbReference>
<dbReference type="GO" id="GO:0030246">
    <property type="term" value="F:carbohydrate binding"/>
    <property type="evidence" value="ECO:0007669"/>
    <property type="project" value="InterPro"/>
</dbReference>
<dbReference type="SUPFAM" id="SSF49503">
    <property type="entry name" value="Cupredoxins"/>
    <property type="match status" value="1"/>
</dbReference>
<dbReference type="EMBL" id="MAYW01000122">
    <property type="protein sequence ID" value="ODS31381.1"/>
    <property type="molecule type" value="Genomic_DNA"/>
</dbReference>
<protein>
    <recommendedName>
        <fullName evidence="1">Rhamnogalacturonan lyase domain-containing protein</fullName>
    </recommendedName>
</protein>
<feature type="domain" description="Rhamnogalacturonan lyase" evidence="1">
    <location>
        <begin position="180"/>
        <end position="241"/>
    </location>
</feature>
<evidence type="ECO:0000313" key="2">
    <source>
        <dbReference type="EMBL" id="ODS31381.1"/>
    </source>
</evidence>
<dbReference type="Gene3D" id="2.60.40.420">
    <property type="entry name" value="Cupredoxins - blue copper proteins"/>
    <property type="match status" value="1"/>
</dbReference>
<organism evidence="2 3">
    <name type="scientific">Candidatus Scalindua rubra</name>
    <dbReference type="NCBI Taxonomy" id="1872076"/>
    <lineage>
        <taxon>Bacteria</taxon>
        <taxon>Pseudomonadati</taxon>
        <taxon>Planctomycetota</taxon>
        <taxon>Candidatus Brocadiia</taxon>
        <taxon>Candidatus Brocadiales</taxon>
        <taxon>Candidatus Scalinduaceae</taxon>
        <taxon>Candidatus Scalindua</taxon>
    </lineage>
</organism>
<proteinExistence type="predicted"/>
<sequence>MNKYTDHYMYPFLILVAFSLSLFVCSSKDVMAAYEEGEVSNGGTITGTVKIVGDVPETKMLTVDKDQEACGHDPIASEALLVSSDKGVKTAIVSILDISKGKKFERPAKNPTIDQKGCVFIPHVAVVPPGSTVDLLNSDDVMHNLHSWSIKNTAFNEGVAGGAKLPKTFEYPETIKITCDVHKWMTAWLIVQDNPYYAITDENGKFKIEGVPPGAYTLQTWQESLGKAKQEVTVKSGEETKADFELKKKKKRKRRRKK</sequence>
<dbReference type="InterPro" id="IPR029413">
    <property type="entry name" value="RG-lyase_II"/>
</dbReference>
<evidence type="ECO:0000259" key="1">
    <source>
        <dbReference type="Pfam" id="PF14686"/>
    </source>
</evidence>
<gene>
    <name evidence="2" type="ORF">SCARUB_03501</name>
</gene>
<reference evidence="2 3" key="1">
    <citation type="submission" date="2016-07" db="EMBL/GenBank/DDBJ databases">
        <title>Draft genome of Scalindua rubra, obtained from a brine-seawater interface in the Red Sea, sheds light on salt adaptation in anammox bacteria.</title>
        <authorList>
            <person name="Speth D.R."/>
            <person name="Lagkouvardos I."/>
            <person name="Wang Y."/>
            <person name="Qian P.-Y."/>
            <person name="Dutilh B.E."/>
            <person name="Jetten M.S."/>
        </authorList>
    </citation>
    <scope>NUCLEOTIDE SEQUENCE [LARGE SCALE GENOMIC DNA]</scope>
    <source>
        <strain evidence="2">BSI-1</strain>
    </source>
</reference>
<dbReference type="InterPro" id="IPR008972">
    <property type="entry name" value="Cupredoxin"/>
</dbReference>
<dbReference type="AlphaFoldDB" id="A0A1E3X6Z0"/>
<dbReference type="Gene3D" id="2.60.40.1120">
    <property type="entry name" value="Carboxypeptidase-like, regulatory domain"/>
    <property type="match status" value="1"/>
</dbReference>